<keyword evidence="4" id="KW-0342">GTP-binding</keyword>
<feature type="domain" description="G" evidence="5">
    <location>
        <begin position="7"/>
        <end position="119"/>
    </location>
</feature>
<dbReference type="PRINTS" id="PR00449">
    <property type="entry name" value="RASTRNSFRMNG"/>
</dbReference>
<dbReference type="InterPro" id="IPR005225">
    <property type="entry name" value="Small_GTP-bd"/>
</dbReference>
<evidence type="ECO:0000256" key="3">
    <source>
        <dbReference type="ARBA" id="ARBA00022741"/>
    </source>
</evidence>
<evidence type="ECO:0000313" key="6">
    <source>
        <dbReference type="EMBL" id="XBT18395.1"/>
    </source>
</evidence>
<gene>
    <name evidence="6" type="ORF">ABNO50_00110</name>
</gene>
<dbReference type="PANTHER" id="PTHR42698:SF1">
    <property type="entry name" value="GTPASE ERA, MITOCHONDRIAL"/>
    <property type="match status" value="1"/>
</dbReference>
<dbReference type="EMBL" id="CP157894">
    <property type="protein sequence ID" value="XBT18395.1"/>
    <property type="molecule type" value="Genomic_DNA"/>
</dbReference>
<dbReference type="InterPro" id="IPR015946">
    <property type="entry name" value="KH_dom-like_a/b"/>
</dbReference>
<dbReference type="Gene3D" id="3.40.50.300">
    <property type="entry name" value="P-loop containing nucleotide triphosphate hydrolases"/>
    <property type="match status" value="1"/>
</dbReference>
<keyword evidence="3" id="KW-0547">Nucleotide-binding</keyword>
<proteinExistence type="inferred from homology"/>
<dbReference type="SUPFAM" id="SSF54814">
    <property type="entry name" value="Prokaryotic type KH domain (KH-domain type II)"/>
    <property type="match status" value="1"/>
</dbReference>
<dbReference type="InterPro" id="IPR027417">
    <property type="entry name" value="P-loop_NTPase"/>
</dbReference>
<dbReference type="GO" id="GO:0043024">
    <property type="term" value="F:ribosomal small subunit binding"/>
    <property type="evidence" value="ECO:0007669"/>
    <property type="project" value="TreeGrafter"/>
</dbReference>
<dbReference type="SUPFAM" id="SSF52540">
    <property type="entry name" value="P-loop containing nucleoside triphosphate hydrolases"/>
    <property type="match status" value="1"/>
</dbReference>
<dbReference type="Gene3D" id="3.30.300.20">
    <property type="match status" value="1"/>
</dbReference>
<dbReference type="NCBIfam" id="TIGR00231">
    <property type="entry name" value="small_GTP"/>
    <property type="match status" value="1"/>
</dbReference>
<dbReference type="AlphaFoldDB" id="A0AAU7QS10"/>
<evidence type="ECO:0000259" key="5">
    <source>
        <dbReference type="Pfam" id="PF01926"/>
    </source>
</evidence>
<evidence type="ECO:0000256" key="1">
    <source>
        <dbReference type="ARBA" id="ARBA00007921"/>
    </source>
</evidence>
<evidence type="ECO:0000256" key="4">
    <source>
        <dbReference type="ARBA" id="ARBA00023134"/>
    </source>
</evidence>
<dbReference type="InterPro" id="IPR005662">
    <property type="entry name" value="GTPase_Era-like"/>
</dbReference>
<dbReference type="GO" id="GO:0005829">
    <property type="term" value="C:cytosol"/>
    <property type="evidence" value="ECO:0007669"/>
    <property type="project" value="TreeGrafter"/>
</dbReference>
<protein>
    <recommendedName>
        <fullName evidence="2">GTPase Era</fullName>
    </recommendedName>
</protein>
<reference evidence="6" key="1">
    <citation type="submission" date="2024-06" db="EMBL/GenBank/DDBJ databases">
        <title>Diversity, functionality, and evolutionary history of bacterial symbionts in false click beetles (Coleoptera, Throscidae).</title>
        <authorList>
            <person name="Wierz J.C."/>
            <person name="Malm H."/>
            <person name="Kaltenpoth M."/>
            <person name="Engl T."/>
        </authorList>
    </citation>
    <scope>NUCLEOTIDE SEQUENCE</scope>
    <source>
        <strain evidence="6">Tduv</strain>
    </source>
</reference>
<comment type="similarity">
    <text evidence="1">Belongs to the TRAFAC class TrmE-Era-EngA-EngB-Septin-like GTPase superfamily. Era GTPase family.</text>
</comment>
<accession>A0AAU7QS10</accession>
<dbReference type="InterPro" id="IPR006073">
    <property type="entry name" value="GTP-bd"/>
</dbReference>
<dbReference type="Pfam" id="PF01926">
    <property type="entry name" value="MMR_HSR1"/>
    <property type="match status" value="1"/>
</dbReference>
<dbReference type="PANTHER" id="PTHR42698">
    <property type="entry name" value="GTPASE ERA"/>
    <property type="match status" value="1"/>
</dbReference>
<dbReference type="GO" id="GO:0005525">
    <property type="term" value="F:GTP binding"/>
    <property type="evidence" value="ECO:0007669"/>
    <property type="project" value="UniProtKB-KW"/>
</dbReference>
<dbReference type="GO" id="GO:0000028">
    <property type="term" value="P:ribosomal small subunit assembly"/>
    <property type="evidence" value="ECO:0007669"/>
    <property type="project" value="TreeGrafter"/>
</dbReference>
<name>A0AAU7QS10_9FLAO</name>
<sequence>MFKSGYVNLIGEVNTGKSSLINTFIKKKILIISGRPGSTIDKILCILNNKNYQIIFSDIPGINFYIKNNIFSIKNYLLESDVLLYLVIPKYNIFINNYIKKIINYINNNNILVFLVINKIDIYSKKKIKFTENFWKKKFKKIKIFKISVKKKKNIKYLLNNIIKKLKNNIPFYNKNNIIYKSRNYIINEYIRESIFLYLRDEIPYNIKIKSYIYNIYIKKIFIYSCFFIKKKSYKKIILSNINKIYYKSLILLKYFFKKKIFLKIKIKYL</sequence>
<organism evidence="6">
    <name type="scientific">Candidatus Shikimatogenerans sp. Tduv</name>
    <dbReference type="NCBI Taxonomy" id="3158567"/>
    <lineage>
        <taxon>Bacteria</taxon>
        <taxon>Pseudomonadati</taxon>
        <taxon>Bacteroidota</taxon>
        <taxon>Flavobacteriia</taxon>
        <taxon>Flavobacteriales</taxon>
        <taxon>Candidatus Shikimatogenerans</taxon>
    </lineage>
</organism>
<dbReference type="InterPro" id="IPR009019">
    <property type="entry name" value="KH_sf_prok-type"/>
</dbReference>
<evidence type="ECO:0000256" key="2">
    <source>
        <dbReference type="ARBA" id="ARBA00020484"/>
    </source>
</evidence>
<dbReference type="GO" id="GO:0019843">
    <property type="term" value="F:rRNA binding"/>
    <property type="evidence" value="ECO:0007669"/>
    <property type="project" value="TreeGrafter"/>
</dbReference>